<reference evidence="4" key="1">
    <citation type="journal article" date="2020" name="bioRxiv">
        <title>Hybrid origin of Populus tomentosa Carr. identified through genome sequencing and phylogenomic analysis.</title>
        <authorList>
            <person name="An X."/>
            <person name="Gao K."/>
            <person name="Chen Z."/>
            <person name="Li J."/>
            <person name="Yang X."/>
            <person name="Yang X."/>
            <person name="Zhou J."/>
            <person name="Guo T."/>
            <person name="Zhao T."/>
            <person name="Huang S."/>
            <person name="Miao D."/>
            <person name="Khan W.U."/>
            <person name="Rao P."/>
            <person name="Ye M."/>
            <person name="Lei B."/>
            <person name="Liao W."/>
            <person name="Wang J."/>
            <person name="Ji L."/>
            <person name="Li Y."/>
            <person name="Guo B."/>
            <person name="Mustafa N.S."/>
            <person name="Li S."/>
            <person name="Yun Q."/>
            <person name="Keller S.R."/>
            <person name="Mao J."/>
            <person name="Zhang R."/>
            <person name="Strauss S.H."/>
        </authorList>
    </citation>
    <scope>NUCLEOTIDE SEQUENCE</scope>
    <source>
        <strain evidence="4">GM15</strain>
        <tissue evidence="4">Leaf</tissue>
    </source>
</reference>
<feature type="signal peptide" evidence="2">
    <location>
        <begin position="1"/>
        <end position="20"/>
    </location>
</feature>
<evidence type="ECO:0000313" key="5">
    <source>
        <dbReference type="Proteomes" id="UP000886885"/>
    </source>
</evidence>
<keyword evidence="5" id="KW-1185">Reference proteome</keyword>
<dbReference type="EMBL" id="JAAWWB010000012">
    <property type="protein sequence ID" value="KAG6770732.1"/>
    <property type="molecule type" value="Genomic_DNA"/>
</dbReference>
<protein>
    <recommendedName>
        <fullName evidence="3">Alpha/beta hydrolase fold-3 domain-containing protein</fullName>
    </recommendedName>
</protein>
<dbReference type="GO" id="GO:0016787">
    <property type="term" value="F:hydrolase activity"/>
    <property type="evidence" value="ECO:0007669"/>
    <property type="project" value="InterPro"/>
</dbReference>
<dbReference type="PROSITE" id="PS01174">
    <property type="entry name" value="LIPASE_GDXG_SER"/>
    <property type="match status" value="1"/>
</dbReference>
<dbReference type="Pfam" id="PF07859">
    <property type="entry name" value="Abhydrolase_3"/>
    <property type="match status" value="1"/>
</dbReference>
<keyword evidence="2" id="KW-0732">Signal</keyword>
<feature type="domain" description="Alpha/beta hydrolase fold-3" evidence="3">
    <location>
        <begin position="51"/>
        <end position="208"/>
    </location>
</feature>
<sequence>MPLHVTNLFLLTLTLHFTITYQHSHKNHIPITARLFLPDTPGSASQLPVAVYFHGVCFCSCSTTWFGFHPFLGDLSKASQSIVLSVDYRLAPENRLPMAYDDCFSSLEWLSNNASSQPWLKQADLSRVFLSGDSAGGNITHHVAIRAMRSNTRQVKIKGLMLIHPCFGSEKRTVKETAEGAARDVAMNDMFWGLSIPEGSNRDYFGCNFEMQDVSAAEWSEFQWL</sequence>
<dbReference type="InterPro" id="IPR013094">
    <property type="entry name" value="AB_hydrolase_3"/>
</dbReference>
<accession>A0A8X7ZMW0</accession>
<dbReference type="OrthoDB" id="408631at2759"/>
<dbReference type="Proteomes" id="UP000886885">
    <property type="component" value="Chromosome 6D"/>
</dbReference>
<gene>
    <name evidence="4" type="ORF">POTOM_026422</name>
</gene>
<comment type="caution">
    <text evidence="4">The sequence shown here is derived from an EMBL/GenBank/DDBJ whole genome shotgun (WGS) entry which is preliminary data.</text>
</comment>
<evidence type="ECO:0000256" key="2">
    <source>
        <dbReference type="SAM" id="SignalP"/>
    </source>
</evidence>
<dbReference type="InterPro" id="IPR033140">
    <property type="entry name" value="Lipase_GDXG_put_SER_AS"/>
</dbReference>
<dbReference type="PANTHER" id="PTHR23024">
    <property type="entry name" value="ARYLACETAMIDE DEACETYLASE"/>
    <property type="match status" value="1"/>
</dbReference>
<name>A0A8X7ZMW0_POPTO</name>
<dbReference type="PANTHER" id="PTHR23024:SF635">
    <property type="entry name" value="OS07G0162700 PROTEIN"/>
    <property type="match status" value="1"/>
</dbReference>
<proteinExistence type="predicted"/>
<feature type="chain" id="PRO_5036468325" description="Alpha/beta hydrolase fold-3 domain-containing protein" evidence="2">
    <location>
        <begin position="21"/>
        <end position="225"/>
    </location>
</feature>
<evidence type="ECO:0000259" key="3">
    <source>
        <dbReference type="Pfam" id="PF07859"/>
    </source>
</evidence>
<dbReference type="InterPro" id="IPR050466">
    <property type="entry name" value="Carboxylest/Gibb_receptor"/>
</dbReference>
<feature type="active site" evidence="1">
    <location>
        <position position="134"/>
    </location>
</feature>
<evidence type="ECO:0000256" key="1">
    <source>
        <dbReference type="PROSITE-ProRule" id="PRU10038"/>
    </source>
</evidence>
<organism evidence="4 5">
    <name type="scientific">Populus tomentosa</name>
    <name type="common">Chinese white poplar</name>
    <dbReference type="NCBI Taxonomy" id="118781"/>
    <lineage>
        <taxon>Eukaryota</taxon>
        <taxon>Viridiplantae</taxon>
        <taxon>Streptophyta</taxon>
        <taxon>Embryophyta</taxon>
        <taxon>Tracheophyta</taxon>
        <taxon>Spermatophyta</taxon>
        <taxon>Magnoliopsida</taxon>
        <taxon>eudicotyledons</taxon>
        <taxon>Gunneridae</taxon>
        <taxon>Pentapetalae</taxon>
        <taxon>rosids</taxon>
        <taxon>fabids</taxon>
        <taxon>Malpighiales</taxon>
        <taxon>Salicaceae</taxon>
        <taxon>Saliceae</taxon>
        <taxon>Populus</taxon>
    </lineage>
</organism>
<dbReference type="AlphaFoldDB" id="A0A8X7ZMW0"/>
<evidence type="ECO:0000313" key="4">
    <source>
        <dbReference type="EMBL" id="KAG6770732.1"/>
    </source>
</evidence>